<protein>
    <submittedName>
        <fullName evidence="2">Uncharacterized protein</fullName>
    </submittedName>
</protein>
<proteinExistence type="predicted"/>
<dbReference type="AlphaFoldDB" id="A0A392P7E2"/>
<name>A0A392P7E2_9FABA</name>
<feature type="compositionally biased region" description="Low complexity" evidence="1">
    <location>
        <begin position="128"/>
        <end position="137"/>
    </location>
</feature>
<feature type="compositionally biased region" description="Polar residues" evidence="1">
    <location>
        <begin position="45"/>
        <end position="63"/>
    </location>
</feature>
<accession>A0A392P7E2</accession>
<dbReference type="EMBL" id="LXQA010064481">
    <property type="protein sequence ID" value="MCI07186.1"/>
    <property type="molecule type" value="Genomic_DNA"/>
</dbReference>
<evidence type="ECO:0000256" key="1">
    <source>
        <dbReference type="SAM" id="MobiDB-lite"/>
    </source>
</evidence>
<reference evidence="2 3" key="1">
    <citation type="journal article" date="2018" name="Front. Plant Sci.">
        <title>Red Clover (Trifolium pratense) and Zigzag Clover (T. medium) - A Picture of Genomic Similarities and Differences.</title>
        <authorList>
            <person name="Dluhosova J."/>
            <person name="Istvanek J."/>
            <person name="Nedelnik J."/>
            <person name="Repkova J."/>
        </authorList>
    </citation>
    <scope>NUCLEOTIDE SEQUENCE [LARGE SCALE GENOMIC DNA]</scope>
    <source>
        <strain evidence="3">cv. 10/8</strain>
        <tissue evidence="2">Leaf</tissue>
    </source>
</reference>
<organism evidence="2 3">
    <name type="scientific">Trifolium medium</name>
    <dbReference type="NCBI Taxonomy" id="97028"/>
    <lineage>
        <taxon>Eukaryota</taxon>
        <taxon>Viridiplantae</taxon>
        <taxon>Streptophyta</taxon>
        <taxon>Embryophyta</taxon>
        <taxon>Tracheophyta</taxon>
        <taxon>Spermatophyta</taxon>
        <taxon>Magnoliopsida</taxon>
        <taxon>eudicotyledons</taxon>
        <taxon>Gunneridae</taxon>
        <taxon>Pentapetalae</taxon>
        <taxon>rosids</taxon>
        <taxon>fabids</taxon>
        <taxon>Fabales</taxon>
        <taxon>Fabaceae</taxon>
        <taxon>Papilionoideae</taxon>
        <taxon>50 kb inversion clade</taxon>
        <taxon>NPAAA clade</taxon>
        <taxon>Hologalegina</taxon>
        <taxon>IRL clade</taxon>
        <taxon>Trifolieae</taxon>
        <taxon>Trifolium</taxon>
    </lineage>
</organism>
<feature type="region of interest" description="Disordered" evidence="1">
    <location>
        <begin position="18"/>
        <end position="63"/>
    </location>
</feature>
<feature type="region of interest" description="Disordered" evidence="1">
    <location>
        <begin position="84"/>
        <end position="149"/>
    </location>
</feature>
<evidence type="ECO:0000313" key="3">
    <source>
        <dbReference type="Proteomes" id="UP000265520"/>
    </source>
</evidence>
<feature type="compositionally biased region" description="Basic and acidic residues" evidence="1">
    <location>
        <begin position="91"/>
        <end position="111"/>
    </location>
</feature>
<evidence type="ECO:0000313" key="2">
    <source>
        <dbReference type="EMBL" id="MCI07186.1"/>
    </source>
</evidence>
<comment type="caution">
    <text evidence="2">The sequence shown here is derived from an EMBL/GenBank/DDBJ whole genome shotgun (WGS) entry which is preliminary data.</text>
</comment>
<keyword evidence="3" id="KW-1185">Reference proteome</keyword>
<sequence>MLHRLPHNLQNVQTWLQDDKSSEASEFVDSTPAQTNCNRSDDMVQHSSASATPGSANPDSISTPVRVMQDMNFLRNSWANLADQEADELTSTDHDDIDREKELDPPDKEAIIEEPFQQVKSRKKGKKASAAQSKAYSTRSKVDNLNLAK</sequence>
<dbReference type="Proteomes" id="UP000265520">
    <property type="component" value="Unassembled WGS sequence"/>
</dbReference>